<dbReference type="PANTHER" id="PTHR18964:SF149">
    <property type="entry name" value="BIFUNCTIONAL UDP-N-ACETYLGLUCOSAMINE 2-EPIMERASE_N-ACETYLMANNOSAMINE KINASE"/>
    <property type="match status" value="1"/>
</dbReference>
<evidence type="ECO:0000256" key="3">
    <source>
        <dbReference type="ARBA" id="ARBA00014701"/>
    </source>
</evidence>
<dbReference type="GO" id="GO:0004340">
    <property type="term" value="F:glucokinase activity"/>
    <property type="evidence" value="ECO:0007669"/>
    <property type="project" value="UniProtKB-EC"/>
</dbReference>
<proteinExistence type="inferred from homology"/>
<gene>
    <name evidence="9" type="ORF">MOO47_06330</name>
</gene>
<keyword evidence="5" id="KW-0547">Nucleotide-binding</keyword>
<evidence type="ECO:0000256" key="1">
    <source>
        <dbReference type="ARBA" id="ARBA00006479"/>
    </source>
</evidence>
<evidence type="ECO:0000256" key="4">
    <source>
        <dbReference type="ARBA" id="ARBA00022679"/>
    </source>
</evidence>
<dbReference type="InterPro" id="IPR000600">
    <property type="entry name" value="ROK"/>
</dbReference>
<dbReference type="Gene3D" id="3.30.420.40">
    <property type="match status" value="2"/>
</dbReference>
<dbReference type="SUPFAM" id="SSF53067">
    <property type="entry name" value="Actin-like ATPase domain"/>
    <property type="match status" value="1"/>
</dbReference>
<keyword evidence="4 9" id="KW-0808">Transferase</keyword>
<dbReference type="InterPro" id="IPR043129">
    <property type="entry name" value="ATPase_NBD"/>
</dbReference>
<dbReference type="Pfam" id="PF00480">
    <property type="entry name" value="ROK"/>
    <property type="match status" value="1"/>
</dbReference>
<evidence type="ECO:0000256" key="5">
    <source>
        <dbReference type="ARBA" id="ARBA00022741"/>
    </source>
</evidence>
<evidence type="ECO:0000256" key="2">
    <source>
        <dbReference type="ARBA" id="ARBA00012323"/>
    </source>
</evidence>
<dbReference type="InterPro" id="IPR049874">
    <property type="entry name" value="ROK_cs"/>
</dbReference>
<dbReference type="NCBIfam" id="TIGR00744">
    <property type="entry name" value="ROK_glcA_fam"/>
    <property type="match status" value="1"/>
</dbReference>
<dbReference type="EMBL" id="CP093365">
    <property type="protein sequence ID" value="UQS83388.1"/>
    <property type="molecule type" value="Genomic_DNA"/>
</dbReference>
<keyword evidence="10" id="KW-1185">Reference proteome</keyword>
<evidence type="ECO:0000256" key="8">
    <source>
        <dbReference type="ARBA" id="ARBA00032386"/>
    </source>
</evidence>
<evidence type="ECO:0000313" key="10">
    <source>
        <dbReference type="Proteomes" id="UP000831947"/>
    </source>
</evidence>
<name>A0ABY4PC93_9LACO</name>
<keyword evidence="7" id="KW-0067">ATP-binding</keyword>
<dbReference type="EC" id="2.7.1.2" evidence="2"/>
<dbReference type="PANTHER" id="PTHR18964">
    <property type="entry name" value="ROK (REPRESSOR, ORF, KINASE) FAMILY"/>
    <property type="match status" value="1"/>
</dbReference>
<reference evidence="9 10" key="1">
    <citation type="journal article" date="2022" name="Int. J. Syst. Evol. Microbiol.">
        <title>Apilactobacillus apisilvae sp. nov., Nicolia spurrieriana gen. nov. sp. nov., Bombilactobacillus folatiphilus sp. nov. and Bombilactobacillus thymidiniphilus sp. nov., four new lactic acid bacterial isolates from stingless bees Tetragonula carbonaria and Austroplebeia australis.</title>
        <authorList>
            <person name="Oliphant S.A."/>
            <person name="Watson-Haigh N.S."/>
            <person name="Sumby K.M."/>
            <person name="Gardner J."/>
            <person name="Groom S."/>
            <person name="Jiranek V."/>
        </authorList>
    </citation>
    <scope>NUCLEOTIDE SEQUENCE [LARGE SCALE GENOMIC DNA]</scope>
    <source>
        <strain evidence="9 10">SG4_A1</strain>
    </source>
</reference>
<keyword evidence="6" id="KW-0418">Kinase</keyword>
<dbReference type="PROSITE" id="PS01125">
    <property type="entry name" value="ROK"/>
    <property type="match status" value="1"/>
</dbReference>
<sequence>MSKKLLGIDLGGTTIKFAIVTTKGQITKQWSIKTNILDAGNCIIPDMIESITEHLKLERLTTTDFLGIGIGTPGSVNYKEGTVNNAFNLNWDHQVNIKTELEAQLKMPVLIENDANVAALGEQWQGAGENSSNMAFVTLGTGVGGGIIINDQIVHGIGGAAGEIGHMIIDPQGYLCTCGKKGCLETIASARGIVHLSYDLAERYAASSALKDLIAEGQDISAKNVLDLAKENDELALQILQIVSDNLGQALANISVTINPEYIIIGGGVSNAGTFLLDKVQQAYDKYVFAGVRNTTRLRLATLGNSAGVLGAASLVVINQ</sequence>
<dbReference type="RefSeq" id="WP_249512614.1">
    <property type="nucleotide sequence ID" value="NZ_CP093365.1"/>
</dbReference>
<comment type="similarity">
    <text evidence="1">Belongs to the ROK (NagC/XylR) family.</text>
</comment>
<accession>A0ABY4PC93</accession>
<dbReference type="Proteomes" id="UP000831947">
    <property type="component" value="Chromosome"/>
</dbReference>
<organism evidence="9 10">
    <name type="scientific">Bombilactobacillus thymidiniphilus</name>
    <dbReference type="NCBI Taxonomy" id="2923363"/>
    <lineage>
        <taxon>Bacteria</taxon>
        <taxon>Bacillati</taxon>
        <taxon>Bacillota</taxon>
        <taxon>Bacilli</taxon>
        <taxon>Lactobacillales</taxon>
        <taxon>Lactobacillaceae</taxon>
        <taxon>Bombilactobacillus</taxon>
    </lineage>
</organism>
<protein>
    <recommendedName>
        <fullName evidence="3">Glucokinase</fullName>
        <ecNumber evidence="2">2.7.1.2</ecNumber>
    </recommendedName>
    <alternativeName>
        <fullName evidence="8">Glucose kinase</fullName>
    </alternativeName>
</protein>
<evidence type="ECO:0000313" key="9">
    <source>
        <dbReference type="EMBL" id="UQS83388.1"/>
    </source>
</evidence>
<dbReference type="InterPro" id="IPR004654">
    <property type="entry name" value="ROK_glcA"/>
</dbReference>
<evidence type="ECO:0000256" key="7">
    <source>
        <dbReference type="ARBA" id="ARBA00022840"/>
    </source>
</evidence>
<evidence type="ECO:0000256" key="6">
    <source>
        <dbReference type="ARBA" id="ARBA00022777"/>
    </source>
</evidence>